<reference evidence="2" key="1">
    <citation type="journal article" date="2019" name="Nat. Commun.">
        <title>The genome of broomcorn millet.</title>
        <authorList>
            <person name="Zou C."/>
            <person name="Miki D."/>
            <person name="Li D."/>
            <person name="Tang Q."/>
            <person name="Xiao L."/>
            <person name="Rajput S."/>
            <person name="Deng P."/>
            <person name="Jia W."/>
            <person name="Huang R."/>
            <person name="Zhang M."/>
            <person name="Sun Y."/>
            <person name="Hu J."/>
            <person name="Fu X."/>
            <person name="Schnable P.S."/>
            <person name="Li F."/>
            <person name="Zhang H."/>
            <person name="Feng B."/>
            <person name="Zhu X."/>
            <person name="Liu R."/>
            <person name="Schnable J.C."/>
            <person name="Zhu J.-K."/>
            <person name="Zhang H."/>
        </authorList>
    </citation>
    <scope>NUCLEOTIDE SEQUENCE [LARGE SCALE GENOMIC DNA]</scope>
</reference>
<comment type="caution">
    <text evidence="1">The sequence shown here is derived from an EMBL/GenBank/DDBJ whole genome shotgun (WGS) entry which is preliminary data.</text>
</comment>
<evidence type="ECO:0000313" key="1">
    <source>
        <dbReference type="EMBL" id="RLM54538.1"/>
    </source>
</evidence>
<dbReference type="Proteomes" id="UP000275267">
    <property type="component" value="Unassembled WGS sequence"/>
</dbReference>
<accession>A0A3L6PCC0</accession>
<proteinExistence type="predicted"/>
<keyword evidence="2" id="KW-1185">Reference proteome</keyword>
<organism evidence="1 2">
    <name type="scientific">Panicum miliaceum</name>
    <name type="common">Proso millet</name>
    <name type="synonym">Broomcorn millet</name>
    <dbReference type="NCBI Taxonomy" id="4540"/>
    <lineage>
        <taxon>Eukaryota</taxon>
        <taxon>Viridiplantae</taxon>
        <taxon>Streptophyta</taxon>
        <taxon>Embryophyta</taxon>
        <taxon>Tracheophyta</taxon>
        <taxon>Spermatophyta</taxon>
        <taxon>Magnoliopsida</taxon>
        <taxon>Liliopsida</taxon>
        <taxon>Poales</taxon>
        <taxon>Poaceae</taxon>
        <taxon>PACMAD clade</taxon>
        <taxon>Panicoideae</taxon>
        <taxon>Panicodae</taxon>
        <taxon>Paniceae</taxon>
        <taxon>Panicinae</taxon>
        <taxon>Panicum</taxon>
        <taxon>Panicum sect. Panicum</taxon>
    </lineage>
</organism>
<dbReference type="AlphaFoldDB" id="A0A3L6PCC0"/>
<sequence>MHLMDEIFGGSLSSESISKTKSLSQEARPWSFPLKNVTSSKTCKGHVALALDTSVAIGG</sequence>
<name>A0A3L6PCC0_PANMI</name>
<dbReference type="EMBL" id="PQIB02000018">
    <property type="protein sequence ID" value="RLM54538.1"/>
    <property type="molecule type" value="Genomic_DNA"/>
</dbReference>
<gene>
    <name evidence="1" type="ORF">C2845_PM10G02680</name>
</gene>
<protein>
    <submittedName>
        <fullName evidence="1">Uncharacterized protein</fullName>
    </submittedName>
</protein>
<evidence type="ECO:0000313" key="2">
    <source>
        <dbReference type="Proteomes" id="UP000275267"/>
    </source>
</evidence>